<dbReference type="EMBL" id="CP069195">
    <property type="protein sequence ID" value="QRG82428.1"/>
    <property type="molecule type" value="Genomic_DNA"/>
</dbReference>
<evidence type="ECO:0000313" key="1">
    <source>
        <dbReference type="EMBL" id="QRG82428.1"/>
    </source>
</evidence>
<protein>
    <submittedName>
        <fullName evidence="1">Uncharacterized protein</fullName>
    </submittedName>
</protein>
<accession>A0AA92LR90</accession>
<organism evidence="1 2">
    <name type="scientific">Vibrio diabolicus</name>
    <dbReference type="NCBI Taxonomy" id="50719"/>
    <lineage>
        <taxon>Bacteria</taxon>
        <taxon>Pseudomonadati</taxon>
        <taxon>Pseudomonadota</taxon>
        <taxon>Gammaproteobacteria</taxon>
        <taxon>Vibrionales</taxon>
        <taxon>Vibrionaceae</taxon>
        <taxon>Vibrio</taxon>
        <taxon>Vibrio diabolicus subgroup</taxon>
    </lineage>
</organism>
<dbReference type="RefSeq" id="WP_192943671.1">
    <property type="nucleotide sequence ID" value="NZ_CANMHC010000005.1"/>
</dbReference>
<reference evidence="1 2" key="1">
    <citation type="submission" date="2021-01" db="EMBL/GenBank/DDBJ databases">
        <title>Characterization of a novel blaVMB-2- harboring plasmid in Vibrio diabolicus.</title>
        <authorList>
            <person name="Liu M."/>
        </authorList>
    </citation>
    <scope>NUCLEOTIDE SEQUENCE [LARGE SCALE GENOMIC DNA]</scope>
    <source>
        <strain evidence="1 2">SLV18</strain>
    </source>
</reference>
<dbReference type="AlphaFoldDB" id="A0AA92LR90"/>
<sequence length="75" mass="8386">MNFTNLNFLGITKNYEFLTQTFTKTKTGTLLTVTHKNKAKTDKNTTKASAKIFSIRIILFTNNSIDIKKPASAGE</sequence>
<name>A0AA92LR90_9VIBR</name>
<dbReference type="Proteomes" id="UP000596337">
    <property type="component" value="Chromosome 1"/>
</dbReference>
<evidence type="ECO:0000313" key="2">
    <source>
        <dbReference type="Proteomes" id="UP000596337"/>
    </source>
</evidence>
<proteinExistence type="predicted"/>
<gene>
    <name evidence="1" type="ORF">JOS67_12715</name>
</gene>